<dbReference type="RefSeq" id="WP_011352085.1">
    <property type="nucleotide sequence ID" value="NC_007510.1"/>
</dbReference>
<dbReference type="EMBL" id="CP000151">
    <property type="protein sequence ID" value="ABB08527.1"/>
    <property type="molecule type" value="Genomic_DNA"/>
</dbReference>
<gene>
    <name evidence="1" type="ordered locus">Bcep18194_A4932</name>
</gene>
<reference evidence="1" key="1">
    <citation type="submission" date="2009-01" db="EMBL/GenBank/DDBJ databases">
        <title>Complete sequence of chromosome 1 of Burkholderia sp. 383.</title>
        <authorList>
            <consortium name="US DOE Joint Genome Institute"/>
            <person name="Copeland A."/>
            <person name="Lucas S."/>
            <person name="Lapidus A."/>
            <person name="Barry K."/>
            <person name="Detter J.C."/>
            <person name="Glavina T."/>
            <person name="Hammon N."/>
            <person name="Israni S."/>
            <person name="Pitluck S."/>
            <person name="Chain P."/>
            <person name="Malfatti S."/>
            <person name="Shin M."/>
            <person name="Vergez L."/>
            <person name="Schmutz J."/>
            <person name="Larimer F."/>
            <person name="Land M."/>
            <person name="Kyrpides N."/>
            <person name="Lykidis A."/>
            <person name="Richardson P."/>
        </authorList>
    </citation>
    <scope>NUCLEOTIDE SEQUENCE</scope>
    <source>
        <strain evidence="1">383</strain>
    </source>
</reference>
<dbReference type="InterPro" id="IPR018655">
    <property type="entry name" value="DUF2086"/>
</dbReference>
<dbReference type="HOGENOM" id="CLU_073550_0_0_4"/>
<dbReference type="PATRIC" id="fig|482957.22.peg.1859"/>
<evidence type="ECO:0008006" key="3">
    <source>
        <dbReference type="Google" id="ProtNLM"/>
    </source>
</evidence>
<dbReference type="KEGG" id="bur:Bcep18194_A4932"/>
<dbReference type="AlphaFoldDB" id="Q39G89"/>
<dbReference type="Pfam" id="PF09859">
    <property type="entry name" value="Oxygenase-NA"/>
    <property type="match status" value="1"/>
</dbReference>
<dbReference type="GeneID" id="45094823"/>
<accession>Q39G89</accession>
<protein>
    <recommendedName>
        <fullName evidence="3">Prolyl 4-hydroxylase</fullName>
    </recommendedName>
</protein>
<sequence>MEWAGIAAQLDTEGYAVLPGFLGEGAARDLALLTGTMSAGQRAQLVSDDMGRGELLYFGASMPEPLENLRTKLYSHLAVVANRWSEILGSGRRYPAEFDDFLEQNKRAGQARGQSHLNRLGVKDHVSLHQRNEGEQVFPLQVVALLSEPGADFSGGEFVMTEQRPRMQSRPMVLPLKLGDAAIITTSERPFKGAKGYYRVNLKHAISRVHRGQRIGLELTFHNAR</sequence>
<proteinExistence type="predicted"/>
<organism evidence="1 2">
    <name type="scientific">Burkholderia lata (strain ATCC 17760 / DSM 23089 / LMG 22485 / NCIMB 9086 / R18194 / 383)</name>
    <dbReference type="NCBI Taxonomy" id="482957"/>
    <lineage>
        <taxon>Bacteria</taxon>
        <taxon>Pseudomonadati</taxon>
        <taxon>Pseudomonadota</taxon>
        <taxon>Betaproteobacteria</taxon>
        <taxon>Burkholderiales</taxon>
        <taxon>Burkholderiaceae</taxon>
        <taxon>Burkholderia</taxon>
        <taxon>Burkholderia cepacia complex</taxon>
    </lineage>
</organism>
<keyword evidence="2" id="KW-1185">Reference proteome</keyword>
<evidence type="ECO:0000313" key="1">
    <source>
        <dbReference type="EMBL" id="ABB08527.1"/>
    </source>
</evidence>
<dbReference type="Proteomes" id="UP000002705">
    <property type="component" value="Chromosome 1"/>
</dbReference>
<evidence type="ECO:0000313" key="2">
    <source>
        <dbReference type="Proteomes" id="UP000002705"/>
    </source>
</evidence>
<name>Q39G89_BURL3</name>